<dbReference type="InterPro" id="IPR052741">
    <property type="entry name" value="Mitochondrial_HTD2"/>
</dbReference>
<dbReference type="PANTHER" id="PTHR28152:SF1">
    <property type="entry name" value="HYDROXYACYL-THIOESTER DEHYDRATASE TYPE 2, MITOCHONDRIAL"/>
    <property type="match status" value="1"/>
</dbReference>
<dbReference type="Gene3D" id="3.10.129.10">
    <property type="entry name" value="Hotdog Thioesterase"/>
    <property type="match status" value="1"/>
</dbReference>
<sequence length="288" mass="31510">MTVEAAMREAGPESAIGRRESKTETILAERVAALVETLELPDMPVAGQALPAGFHWLFFNPFVRRSSLGVDGHPKTGGFLPDTGLPRRMWAGGRISYHAPLAVGAVAEKESEILDVVEKNGRAGRLVFVTVRHRISSGGTLCIEEEQDIVYREPPAADAPKPVPAAAPDGAAWTREVKPDPVLLFRYSALTYNGHRIHYDRPYATQEEGYLGLVVHGPLVATLLQDFAHRCRPEERLTRFEFRGMAPLFVDDSFALEAAEGETPDRLSLWARGPNGELAMKAEAVFGG</sequence>
<dbReference type="RefSeq" id="WP_246413824.1">
    <property type="nucleotide sequence ID" value="NZ_JACIDZ010000008.1"/>
</dbReference>
<dbReference type="PANTHER" id="PTHR28152">
    <property type="entry name" value="HYDROXYACYL-THIOESTER DEHYDRATASE TYPE 2, MITOCHONDRIAL"/>
    <property type="match status" value="1"/>
</dbReference>
<reference evidence="3 4" key="1">
    <citation type="submission" date="2020-08" db="EMBL/GenBank/DDBJ databases">
        <title>Genomic Encyclopedia of Type Strains, Phase IV (KMG-IV): sequencing the most valuable type-strain genomes for metagenomic binning, comparative biology and taxonomic classification.</title>
        <authorList>
            <person name="Goeker M."/>
        </authorList>
    </citation>
    <scope>NUCLEOTIDE SEQUENCE [LARGE SCALE GENOMIC DNA]</scope>
    <source>
        <strain evidence="3 4">DSM 28101</strain>
    </source>
</reference>
<gene>
    <name evidence="3" type="ORF">GGR30_002600</name>
</gene>
<keyword evidence="3" id="KW-0456">Lyase</keyword>
<dbReference type="InterPro" id="IPR039569">
    <property type="entry name" value="FAS1-like_DH_region"/>
</dbReference>
<evidence type="ECO:0000256" key="1">
    <source>
        <dbReference type="SAM" id="MobiDB-lite"/>
    </source>
</evidence>
<dbReference type="EMBL" id="JACIDZ010000008">
    <property type="protein sequence ID" value="MBB4122666.1"/>
    <property type="molecule type" value="Genomic_DNA"/>
</dbReference>
<evidence type="ECO:0000259" key="2">
    <source>
        <dbReference type="Pfam" id="PF13452"/>
    </source>
</evidence>
<accession>A0A7W6PAR8</accession>
<dbReference type="GO" id="GO:0019171">
    <property type="term" value="F:(3R)-hydroxyacyl-[acyl-carrier-protein] dehydratase activity"/>
    <property type="evidence" value="ECO:0007669"/>
    <property type="project" value="TreeGrafter"/>
</dbReference>
<evidence type="ECO:0000313" key="4">
    <source>
        <dbReference type="Proteomes" id="UP000530571"/>
    </source>
</evidence>
<organism evidence="3 4">
    <name type="scientific">Martelella radicis</name>
    <dbReference type="NCBI Taxonomy" id="1397476"/>
    <lineage>
        <taxon>Bacteria</taxon>
        <taxon>Pseudomonadati</taxon>
        <taxon>Pseudomonadota</taxon>
        <taxon>Alphaproteobacteria</taxon>
        <taxon>Hyphomicrobiales</taxon>
        <taxon>Aurantimonadaceae</taxon>
        <taxon>Martelella</taxon>
    </lineage>
</organism>
<dbReference type="SUPFAM" id="SSF54637">
    <property type="entry name" value="Thioesterase/thiol ester dehydrase-isomerase"/>
    <property type="match status" value="2"/>
</dbReference>
<name>A0A7W6PAR8_9HYPH</name>
<dbReference type="InterPro" id="IPR029069">
    <property type="entry name" value="HotDog_dom_sf"/>
</dbReference>
<dbReference type="EC" id="4.2.1.153" evidence="3"/>
<feature type="domain" description="FAS1-like dehydratase" evidence="2">
    <location>
        <begin position="20"/>
        <end position="136"/>
    </location>
</feature>
<feature type="region of interest" description="Disordered" evidence="1">
    <location>
        <begin position="1"/>
        <end position="21"/>
    </location>
</feature>
<dbReference type="Proteomes" id="UP000530571">
    <property type="component" value="Unassembled WGS sequence"/>
</dbReference>
<comment type="caution">
    <text evidence="3">The sequence shown here is derived from an EMBL/GenBank/DDBJ whole genome shotgun (WGS) entry which is preliminary data.</text>
</comment>
<dbReference type="Pfam" id="PF13452">
    <property type="entry name" value="FAS1_DH_region"/>
    <property type="match status" value="1"/>
</dbReference>
<proteinExistence type="predicted"/>
<evidence type="ECO:0000313" key="3">
    <source>
        <dbReference type="EMBL" id="MBB4122666.1"/>
    </source>
</evidence>
<protein>
    <submittedName>
        <fullName evidence="3">3-methylfumaryl-CoA hydratase</fullName>
        <ecNumber evidence="3">4.2.1.153</ecNumber>
    </submittedName>
</protein>
<keyword evidence="4" id="KW-1185">Reference proteome</keyword>
<dbReference type="AlphaFoldDB" id="A0A7W6PAR8"/>